<proteinExistence type="predicted"/>
<gene>
    <name evidence="1" type="ORF">HMPREF0083_00037</name>
</gene>
<sequence length="42" mass="5329">MPEGSYRMNKKKPSKFFRWLLCFAINRHKYVIMNYRKEMEEQ</sequence>
<dbReference type="STRING" id="649747.HMPREF0083_00037"/>
<accession>U1YM36</accession>
<comment type="caution">
    <text evidence="1">The sequence shown here is derived from an EMBL/GenBank/DDBJ whole genome shotgun (WGS) entry which is preliminary data.</text>
</comment>
<dbReference type="AlphaFoldDB" id="U1YM36"/>
<name>U1YM36_ANEAE</name>
<evidence type="ECO:0000313" key="1">
    <source>
        <dbReference type="EMBL" id="ERI11841.1"/>
    </source>
</evidence>
<keyword evidence="2" id="KW-1185">Reference proteome</keyword>
<organism evidence="1 2">
    <name type="scientific">Aneurinibacillus aneurinilyticus ATCC 12856</name>
    <dbReference type="NCBI Taxonomy" id="649747"/>
    <lineage>
        <taxon>Bacteria</taxon>
        <taxon>Bacillati</taxon>
        <taxon>Bacillota</taxon>
        <taxon>Bacilli</taxon>
        <taxon>Bacillales</taxon>
        <taxon>Paenibacillaceae</taxon>
        <taxon>Aneurinibacillus group</taxon>
        <taxon>Aneurinibacillus</taxon>
    </lineage>
</organism>
<evidence type="ECO:0000313" key="2">
    <source>
        <dbReference type="Proteomes" id="UP000016511"/>
    </source>
</evidence>
<dbReference type="Proteomes" id="UP000016511">
    <property type="component" value="Unassembled WGS sequence"/>
</dbReference>
<dbReference type="EMBL" id="AWSJ01000003">
    <property type="protein sequence ID" value="ERI11841.1"/>
    <property type="molecule type" value="Genomic_DNA"/>
</dbReference>
<dbReference type="HOGENOM" id="CLU_3246451_0_0_9"/>
<reference evidence="1 2" key="1">
    <citation type="submission" date="2013-08" db="EMBL/GenBank/DDBJ databases">
        <authorList>
            <person name="Weinstock G."/>
            <person name="Sodergren E."/>
            <person name="Wylie T."/>
            <person name="Fulton L."/>
            <person name="Fulton R."/>
            <person name="Fronick C."/>
            <person name="O'Laughlin M."/>
            <person name="Godfrey J."/>
            <person name="Miner T."/>
            <person name="Herter B."/>
            <person name="Appelbaum E."/>
            <person name="Cordes M."/>
            <person name="Lek S."/>
            <person name="Wollam A."/>
            <person name="Pepin K.H."/>
            <person name="Palsikar V.B."/>
            <person name="Mitreva M."/>
            <person name="Wilson R.K."/>
        </authorList>
    </citation>
    <scope>NUCLEOTIDE SEQUENCE [LARGE SCALE GENOMIC DNA]</scope>
    <source>
        <strain evidence="1 2">ATCC 12856</strain>
    </source>
</reference>
<protein>
    <submittedName>
        <fullName evidence="1">Uncharacterized protein</fullName>
    </submittedName>
</protein>